<comment type="caution">
    <text evidence="1">The sequence shown here is derived from an EMBL/GenBank/DDBJ whole genome shotgun (WGS) entry which is preliminary data.</text>
</comment>
<dbReference type="Proteomes" id="UP001549031">
    <property type="component" value="Unassembled WGS sequence"/>
</dbReference>
<sequence>MTEPRRLAEEYLRLGGTRKSKVDDNIVNVRQWDDEPDEAERFWQDHIERLGDEERAQVILFLPSISPI</sequence>
<evidence type="ECO:0000313" key="2">
    <source>
        <dbReference type="Proteomes" id="UP001549031"/>
    </source>
</evidence>
<organism evidence="1 2">
    <name type="scientific">Pseudorhizobium tarimense</name>
    <dbReference type="NCBI Taxonomy" id="1079109"/>
    <lineage>
        <taxon>Bacteria</taxon>
        <taxon>Pseudomonadati</taxon>
        <taxon>Pseudomonadota</taxon>
        <taxon>Alphaproteobacteria</taxon>
        <taxon>Hyphomicrobiales</taxon>
        <taxon>Rhizobiaceae</taxon>
        <taxon>Rhizobium/Agrobacterium group</taxon>
        <taxon>Pseudorhizobium</taxon>
    </lineage>
</organism>
<keyword evidence="2" id="KW-1185">Reference proteome</keyword>
<proteinExistence type="predicted"/>
<dbReference type="RefSeq" id="WP_247243439.1">
    <property type="nucleotide sequence ID" value="NZ_JALJRA010000005.1"/>
</dbReference>
<protein>
    <submittedName>
        <fullName evidence="1">Uncharacterized protein</fullName>
    </submittedName>
</protein>
<dbReference type="EMBL" id="JBEPLJ010000005">
    <property type="protein sequence ID" value="MET3585487.1"/>
    <property type="molecule type" value="Genomic_DNA"/>
</dbReference>
<evidence type="ECO:0000313" key="1">
    <source>
        <dbReference type="EMBL" id="MET3585487.1"/>
    </source>
</evidence>
<name>A0ABV2H5F1_9HYPH</name>
<reference evidence="1 2" key="1">
    <citation type="submission" date="2024-06" db="EMBL/GenBank/DDBJ databases">
        <title>Genomic Encyclopedia of Type Strains, Phase IV (KMG-IV): sequencing the most valuable type-strain genomes for metagenomic binning, comparative biology and taxonomic classification.</title>
        <authorList>
            <person name="Goeker M."/>
        </authorList>
    </citation>
    <scope>NUCLEOTIDE SEQUENCE [LARGE SCALE GENOMIC DNA]</scope>
    <source>
        <strain evidence="1 2">DSM 105042</strain>
    </source>
</reference>
<gene>
    <name evidence="1" type="ORF">ABID21_001596</name>
</gene>
<accession>A0ABV2H5F1</accession>